<evidence type="ECO:0000313" key="2">
    <source>
        <dbReference type="Proteomes" id="UP000011776"/>
    </source>
</evidence>
<gene>
    <name evidence="1" type="ORF">LEP1GSC151_2771</name>
</gene>
<dbReference type="Proteomes" id="UP000011776">
    <property type="component" value="Unassembled WGS sequence"/>
</dbReference>
<protein>
    <submittedName>
        <fullName evidence="1">Uncharacterized protein</fullName>
    </submittedName>
</protein>
<proteinExistence type="predicted"/>
<reference evidence="1 2" key="1">
    <citation type="submission" date="2013-02" db="EMBL/GenBank/DDBJ databases">
        <authorList>
            <person name="Harkins D.M."/>
            <person name="Durkin A.S."/>
            <person name="Brinkac L.M."/>
            <person name="Haft D.H."/>
            <person name="Selengut J.D."/>
            <person name="Sanka R."/>
            <person name="DePew J."/>
            <person name="Purushe J."/>
            <person name="Tulsiani S.M."/>
            <person name="Graham G.C."/>
            <person name="Burns M.-A."/>
            <person name="Dohnt M.F."/>
            <person name="Smythe L.D."/>
            <person name="McKay D.B."/>
            <person name="Craig S.B."/>
            <person name="Vinetz J.M."/>
            <person name="Sutton G.G."/>
            <person name="Nierman W.C."/>
            <person name="Fouts D.E."/>
        </authorList>
    </citation>
    <scope>NUCLEOTIDE SEQUENCE [LARGE SCALE GENOMIC DNA]</scope>
    <source>
        <strain evidence="1 2">LT2186</strain>
    </source>
</reference>
<dbReference type="BioCyc" id="LINT1001599:G11K9-499-MONOMER"/>
<organism evidence="1 2">
    <name type="scientific">Leptospira interrogans serovar Grippotyphosa str. LT2186</name>
    <dbReference type="NCBI Taxonomy" id="1001599"/>
    <lineage>
        <taxon>Bacteria</taxon>
        <taxon>Pseudomonadati</taxon>
        <taxon>Spirochaetota</taxon>
        <taxon>Spirochaetia</taxon>
        <taxon>Leptospirales</taxon>
        <taxon>Leptospiraceae</taxon>
        <taxon>Leptospira</taxon>
    </lineage>
</organism>
<evidence type="ECO:0000313" key="1">
    <source>
        <dbReference type="EMBL" id="EMG12145.1"/>
    </source>
</evidence>
<dbReference type="AlphaFoldDB" id="M3HHQ5"/>
<name>M3HHQ5_LEPIR</name>
<comment type="caution">
    <text evidence="1">The sequence shown here is derived from an EMBL/GenBank/DDBJ whole genome shotgun (WGS) entry which is preliminary data.</text>
</comment>
<accession>M3HHQ5</accession>
<sequence>MSEETQRNQEDVWIEHCENFLRRGWTPRRWKNLPEHLKTERMKKYYIELKRRIEENESGKANIENQNS</sequence>
<dbReference type="EMBL" id="AFME02000116">
    <property type="protein sequence ID" value="EMG12145.1"/>
    <property type="molecule type" value="Genomic_DNA"/>
</dbReference>